<feature type="transmembrane region" description="Helical" evidence="10">
    <location>
        <begin position="20"/>
        <end position="38"/>
    </location>
</feature>
<evidence type="ECO:0000313" key="12">
    <source>
        <dbReference type="Proteomes" id="UP000824136"/>
    </source>
</evidence>
<sequence>MVNKINSVSSVSDRAELQRFARLTVFLVALNVMAFYYYGYRAVIISLLSVGVSLLTEYICCTLTGKKFDIKDTSPVVSAMILALLMPASVSYMVVAFASAFMISVCKFAFGGNNNLIFSPAAVAYAFSALTWSNNVLRFPSPVPFGQLPLWTEVTDGLSYSFTHYADISLSSASYLDIIWGKLSGPMGTMSVVIIIICAVSLYFFRDIPGTVLFSGVAVNVLLFVIFPLTATGWTAVIYAMTTGSFMFVLVFMACDFRFAPKRAFAQILYGGIFALLSYLLRRFSGLETAAIFSLLIVSIFSAELDKLDVQLTRLIYFLRKKIGSFIVYVGKRTKSGQTDLTDRNAEPLSSGADQPGDDSENAGNIAGSDEAASGLKPESAG</sequence>
<evidence type="ECO:0000256" key="6">
    <source>
        <dbReference type="ARBA" id="ARBA00022967"/>
    </source>
</evidence>
<keyword evidence="5 10" id="KW-0812">Transmembrane</keyword>
<feature type="transmembrane region" description="Helical" evidence="10">
    <location>
        <begin position="77"/>
        <end position="110"/>
    </location>
</feature>
<dbReference type="GO" id="GO:0055085">
    <property type="term" value="P:transmembrane transport"/>
    <property type="evidence" value="ECO:0007669"/>
    <property type="project" value="InterPro"/>
</dbReference>
<evidence type="ECO:0000256" key="10">
    <source>
        <dbReference type="SAM" id="Phobius"/>
    </source>
</evidence>
<proteinExistence type="predicted"/>
<feature type="transmembrane region" description="Helical" evidence="10">
    <location>
        <begin position="237"/>
        <end position="257"/>
    </location>
</feature>
<keyword evidence="7 10" id="KW-1133">Transmembrane helix</keyword>
<gene>
    <name evidence="11" type="ORF">IAC39_02060</name>
</gene>
<keyword evidence="6" id="KW-1278">Translocase</keyword>
<evidence type="ECO:0000256" key="4">
    <source>
        <dbReference type="ARBA" id="ARBA00022643"/>
    </source>
</evidence>
<evidence type="ECO:0000256" key="1">
    <source>
        <dbReference type="ARBA" id="ARBA00022448"/>
    </source>
</evidence>
<keyword evidence="2" id="KW-0597">Phosphoprotein</keyword>
<dbReference type="InterPro" id="IPR004338">
    <property type="entry name" value="NqrB/RnfD"/>
</dbReference>
<name>A0A9D1GTJ8_9FIRM</name>
<evidence type="ECO:0000313" key="11">
    <source>
        <dbReference type="EMBL" id="HIT58488.1"/>
    </source>
</evidence>
<dbReference type="Pfam" id="PF03116">
    <property type="entry name" value="NQR2_RnfD_RnfE"/>
    <property type="match status" value="1"/>
</dbReference>
<evidence type="ECO:0000256" key="5">
    <source>
        <dbReference type="ARBA" id="ARBA00022692"/>
    </source>
</evidence>
<keyword evidence="3" id="KW-0285">Flavoprotein</keyword>
<evidence type="ECO:0000256" key="2">
    <source>
        <dbReference type="ARBA" id="ARBA00022553"/>
    </source>
</evidence>
<keyword evidence="8 10" id="KW-0472">Membrane</keyword>
<feature type="transmembrane region" description="Helical" evidence="10">
    <location>
        <begin position="187"/>
        <end position="205"/>
    </location>
</feature>
<reference evidence="11" key="1">
    <citation type="submission" date="2020-10" db="EMBL/GenBank/DDBJ databases">
        <authorList>
            <person name="Gilroy R."/>
        </authorList>
    </citation>
    <scope>NUCLEOTIDE SEQUENCE</scope>
    <source>
        <strain evidence="11">CHK33-4379</strain>
    </source>
</reference>
<dbReference type="Proteomes" id="UP000824136">
    <property type="component" value="Unassembled WGS sequence"/>
</dbReference>
<dbReference type="AlphaFoldDB" id="A0A9D1GTJ8"/>
<dbReference type="PANTHER" id="PTHR30578:SF0">
    <property type="entry name" value="ION-TRANSLOCATING OXIDOREDUCTASE COMPLEX SUBUNIT D"/>
    <property type="match status" value="1"/>
</dbReference>
<accession>A0A9D1GTJ8</accession>
<feature type="region of interest" description="Disordered" evidence="9">
    <location>
        <begin position="338"/>
        <end position="382"/>
    </location>
</feature>
<evidence type="ECO:0000256" key="8">
    <source>
        <dbReference type="ARBA" id="ARBA00023136"/>
    </source>
</evidence>
<dbReference type="GO" id="GO:0005886">
    <property type="term" value="C:plasma membrane"/>
    <property type="evidence" value="ECO:0007669"/>
    <property type="project" value="TreeGrafter"/>
</dbReference>
<organism evidence="11 12">
    <name type="scientific">Candidatus Faeciplasma pullistercoris</name>
    <dbReference type="NCBI Taxonomy" id="2840800"/>
    <lineage>
        <taxon>Bacteria</taxon>
        <taxon>Bacillati</taxon>
        <taxon>Bacillota</taxon>
        <taxon>Clostridia</taxon>
        <taxon>Eubacteriales</taxon>
        <taxon>Oscillospiraceae</taxon>
        <taxon>Oscillospiraceae incertae sedis</taxon>
        <taxon>Candidatus Faeciplasma</taxon>
    </lineage>
</organism>
<evidence type="ECO:0000256" key="3">
    <source>
        <dbReference type="ARBA" id="ARBA00022630"/>
    </source>
</evidence>
<dbReference type="PANTHER" id="PTHR30578">
    <property type="entry name" value="ELECTRON TRANSPORT COMPLEX PROTEIN RNFD"/>
    <property type="match status" value="1"/>
</dbReference>
<dbReference type="EMBL" id="DVLL01000010">
    <property type="protein sequence ID" value="HIT58488.1"/>
    <property type="molecule type" value="Genomic_DNA"/>
</dbReference>
<keyword evidence="4" id="KW-0288">FMN</keyword>
<feature type="transmembrane region" description="Helical" evidence="10">
    <location>
        <begin position="212"/>
        <end position="231"/>
    </location>
</feature>
<feature type="transmembrane region" description="Helical" evidence="10">
    <location>
        <begin position="264"/>
        <end position="281"/>
    </location>
</feature>
<evidence type="ECO:0000256" key="9">
    <source>
        <dbReference type="SAM" id="MobiDB-lite"/>
    </source>
</evidence>
<reference evidence="11" key="2">
    <citation type="journal article" date="2021" name="PeerJ">
        <title>Extensive microbial diversity within the chicken gut microbiome revealed by metagenomics and culture.</title>
        <authorList>
            <person name="Gilroy R."/>
            <person name="Ravi A."/>
            <person name="Getino M."/>
            <person name="Pursley I."/>
            <person name="Horton D.L."/>
            <person name="Alikhan N.F."/>
            <person name="Baker D."/>
            <person name="Gharbi K."/>
            <person name="Hall N."/>
            <person name="Watson M."/>
            <person name="Adriaenssens E.M."/>
            <person name="Foster-Nyarko E."/>
            <person name="Jarju S."/>
            <person name="Secka A."/>
            <person name="Antonio M."/>
            <person name="Oren A."/>
            <person name="Chaudhuri R.R."/>
            <person name="La Ragione R."/>
            <person name="Hildebrand F."/>
            <person name="Pallen M.J."/>
        </authorList>
    </citation>
    <scope>NUCLEOTIDE SEQUENCE</scope>
    <source>
        <strain evidence="11">CHK33-4379</strain>
    </source>
</reference>
<keyword evidence="1" id="KW-0813">Transport</keyword>
<evidence type="ECO:0000256" key="7">
    <source>
        <dbReference type="ARBA" id="ARBA00022989"/>
    </source>
</evidence>
<comment type="caution">
    <text evidence="11">The sequence shown here is derived from an EMBL/GenBank/DDBJ whole genome shotgun (WGS) entry which is preliminary data.</text>
</comment>
<protein>
    <submittedName>
        <fullName evidence="11">RnfABCDGE type electron transport complex subunit D</fullName>
    </submittedName>
</protein>